<reference evidence="1" key="1">
    <citation type="submission" date="2022-03" db="EMBL/GenBank/DDBJ databases">
        <authorList>
            <person name="Martin C."/>
        </authorList>
    </citation>
    <scope>NUCLEOTIDE SEQUENCE</scope>
</reference>
<evidence type="ECO:0000313" key="1">
    <source>
        <dbReference type="EMBL" id="CAH1790618.1"/>
    </source>
</evidence>
<proteinExistence type="predicted"/>
<feature type="non-terminal residue" evidence="1">
    <location>
        <position position="178"/>
    </location>
</feature>
<name>A0A8J1UUQ9_OWEFU</name>
<dbReference type="Proteomes" id="UP000749559">
    <property type="component" value="Unassembled WGS sequence"/>
</dbReference>
<sequence length="178" mass="19747">GLIRAQNLRFALPTNHPALEFIQTVPNIGDIEPNTTLIVPVNVFEKSRQKRNLLLCLVFGLKLFWDYYCGVLRTNDIEIMLQRREEMSRIPTNICGSGGPGIRNDKGIIVSSGPGGKSTVSTSVRKYEAVTPMSCDCAKKLILDCLLPMVPHFGPFYGPIRKAYTSGVLSAVSIRYRC</sequence>
<evidence type="ECO:0000313" key="2">
    <source>
        <dbReference type="Proteomes" id="UP000749559"/>
    </source>
</evidence>
<dbReference type="EMBL" id="CAIIXF020000007">
    <property type="protein sequence ID" value="CAH1790618.1"/>
    <property type="molecule type" value="Genomic_DNA"/>
</dbReference>
<feature type="non-terminal residue" evidence="1">
    <location>
        <position position="1"/>
    </location>
</feature>
<keyword evidence="2" id="KW-1185">Reference proteome</keyword>
<dbReference type="AlphaFoldDB" id="A0A8J1UUQ9"/>
<gene>
    <name evidence="1" type="ORF">OFUS_LOCUS15797</name>
</gene>
<accession>A0A8J1UUQ9</accession>
<comment type="caution">
    <text evidence="1">The sequence shown here is derived from an EMBL/GenBank/DDBJ whole genome shotgun (WGS) entry which is preliminary data.</text>
</comment>
<organism evidence="1 2">
    <name type="scientific">Owenia fusiformis</name>
    <name type="common">Polychaete worm</name>
    <dbReference type="NCBI Taxonomy" id="6347"/>
    <lineage>
        <taxon>Eukaryota</taxon>
        <taxon>Metazoa</taxon>
        <taxon>Spiralia</taxon>
        <taxon>Lophotrochozoa</taxon>
        <taxon>Annelida</taxon>
        <taxon>Polychaeta</taxon>
        <taxon>Sedentaria</taxon>
        <taxon>Canalipalpata</taxon>
        <taxon>Sabellida</taxon>
        <taxon>Oweniida</taxon>
        <taxon>Oweniidae</taxon>
        <taxon>Owenia</taxon>
    </lineage>
</organism>
<protein>
    <submittedName>
        <fullName evidence="1">Uncharacterized protein</fullName>
    </submittedName>
</protein>
<dbReference type="OrthoDB" id="6131821at2759"/>